<organism evidence="1 2">
    <name type="scientific">Ranitomeya imitator</name>
    <name type="common">mimic poison frog</name>
    <dbReference type="NCBI Taxonomy" id="111125"/>
    <lineage>
        <taxon>Eukaryota</taxon>
        <taxon>Metazoa</taxon>
        <taxon>Chordata</taxon>
        <taxon>Craniata</taxon>
        <taxon>Vertebrata</taxon>
        <taxon>Euteleostomi</taxon>
        <taxon>Amphibia</taxon>
        <taxon>Batrachia</taxon>
        <taxon>Anura</taxon>
        <taxon>Neobatrachia</taxon>
        <taxon>Hyloidea</taxon>
        <taxon>Dendrobatidae</taxon>
        <taxon>Dendrobatinae</taxon>
        <taxon>Ranitomeya</taxon>
    </lineage>
</organism>
<accession>A0ABN9L2Z5</accession>
<gene>
    <name evidence="1" type="ORF">RIMI_LOCUS3869619</name>
</gene>
<keyword evidence="2" id="KW-1185">Reference proteome</keyword>
<comment type="caution">
    <text evidence="1">The sequence shown here is derived from an EMBL/GenBank/DDBJ whole genome shotgun (WGS) entry which is preliminary data.</text>
</comment>
<name>A0ABN9L2Z5_9NEOB</name>
<evidence type="ECO:0000313" key="2">
    <source>
        <dbReference type="Proteomes" id="UP001176940"/>
    </source>
</evidence>
<reference evidence="1" key="1">
    <citation type="submission" date="2023-07" db="EMBL/GenBank/DDBJ databases">
        <authorList>
            <person name="Stuckert A."/>
        </authorList>
    </citation>
    <scope>NUCLEOTIDE SEQUENCE</scope>
</reference>
<sequence>MTCEVVILYFRQKF</sequence>
<protein>
    <submittedName>
        <fullName evidence="1">Uncharacterized protein</fullName>
    </submittedName>
</protein>
<proteinExistence type="predicted"/>
<evidence type="ECO:0000313" key="1">
    <source>
        <dbReference type="EMBL" id="CAJ0929591.1"/>
    </source>
</evidence>
<dbReference type="Proteomes" id="UP001176940">
    <property type="component" value="Unassembled WGS sequence"/>
</dbReference>
<dbReference type="EMBL" id="CAUEEQ010005979">
    <property type="protein sequence ID" value="CAJ0929591.1"/>
    <property type="molecule type" value="Genomic_DNA"/>
</dbReference>